<comment type="similarity">
    <text evidence="1">Belongs to the ABC transporter superfamily.</text>
</comment>
<evidence type="ECO:0000256" key="3">
    <source>
        <dbReference type="ARBA" id="ARBA00022741"/>
    </source>
</evidence>
<dbReference type="InterPro" id="IPR013563">
    <property type="entry name" value="Oligopep_ABC_C"/>
</dbReference>
<dbReference type="NCBIfam" id="NF007739">
    <property type="entry name" value="PRK10419.1"/>
    <property type="match status" value="2"/>
</dbReference>
<accession>A0ABV3FR35</accession>
<evidence type="ECO:0000256" key="1">
    <source>
        <dbReference type="ARBA" id="ARBA00005417"/>
    </source>
</evidence>
<dbReference type="InterPro" id="IPR050319">
    <property type="entry name" value="ABC_transp_ATP-bind"/>
</dbReference>
<dbReference type="SMART" id="SM00382">
    <property type="entry name" value="AAA"/>
    <property type="match status" value="2"/>
</dbReference>
<dbReference type="Gene3D" id="3.40.50.300">
    <property type="entry name" value="P-loop containing nucleotide triphosphate hydrolases"/>
    <property type="match status" value="2"/>
</dbReference>
<keyword evidence="7" id="KW-1185">Reference proteome</keyword>
<protein>
    <submittedName>
        <fullName evidence="6">ABC transporter ATP-binding protein</fullName>
    </submittedName>
</protein>
<evidence type="ECO:0000259" key="5">
    <source>
        <dbReference type="PROSITE" id="PS50893"/>
    </source>
</evidence>
<comment type="caution">
    <text evidence="6">The sequence shown here is derived from an EMBL/GenBank/DDBJ whole genome shotgun (WGS) entry which is preliminary data.</text>
</comment>
<dbReference type="PROSITE" id="PS50893">
    <property type="entry name" value="ABC_TRANSPORTER_2"/>
    <property type="match status" value="2"/>
</dbReference>
<dbReference type="GO" id="GO:0005524">
    <property type="term" value="F:ATP binding"/>
    <property type="evidence" value="ECO:0007669"/>
    <property type="project" value="UniProtKB-KW"/>
</dbReference>
<dbReference type="PROSITE" id="PS00211">
    <property type="entry name" value="ABC_TRANSPORTER_1"/>
    <property type="match status" value="2"/>
</dbReference>
<gene>
    <name evidence="6" type="ORF">AB0I48_09955</name>
</gene>
<sequence>MSDPGAHTAALLSVDGLSVGYRQRGQVRHTVAEVSFVVPEGSATALVGESGSGKSTIANTVLRLAPPNAVVESGDVRYRDESLLTARNRRLRALRGNEIAYIPQDPANSLNPVRTIGSQLRETLRVTAAVPADEITDRAAGLLADVGIPRPDEVARQYPHQLSGGMLQRVLIASAIAAGPALLVADEPTSALDVTVQRRVLDLIDRLRAELGLSVLLITHDLALARERCDELVVLERGRVREAGPAQVVLHRPRSEYTRRLLADVPALNADKFAKATVSATAGTYVRSADPTPVIELSGVTKVFHRPGGDLVALDRVGLSVAKGTTHAIVGESGSGKTTIARLMLGLERPSAGEVLLDGTPLDYSDPGALRAARRRIQLVYQNPFVSLDPTYTAARSVAEPLLRHGIGTRASRAARARELLNLVGLADRTHESLPERLSGGQRQRVAIARALALEPEVLVLDEPTSALDVSVQARILELVVDLQRELGSTYVLISHDLGVVRQIADTVTVLRHGVVVESGSAATIFATPTDDYTRDLIESVPGWSAAEGRVAVPV</sequence>
<dbReference type="InterPro" id="IPR003593">
    <property type="entry name" value="AAA+_ATPase"/>
</dbReference>
<dbReference type="InterPro" id="IPR027417">
    <property type="entry name" value="P-loop_NTPase"/>
</dbReference>
<name>A0ABV3FR35_9NOCA</name>
<dbReference type="Proteomes" id="UP001551695">
    <property type="component" value="Unassembled WGS sequence"/>
</dbReference>
<evidence type="ECO:0000313" key="6">
    <source>
        <dbReference type="EMBL" id="MEV0707876.1"/>
    </source>
</evidence>
<organism evidence="6 7">
    <name type="scientific">Nocardia aurea</name>
    <dbReference type="NCBI Taxonomy" id="2144174"/>
    <lineage>
        <taxon>Bacteria</taxon>
        <taxon>Bacillati</taxon>
        <taxon>Actinomycetota</taxon>
        <taxon>Actinomycetes</taxon>
        <taxon>Mycobacteriales</taxon>
        <taxon>Nocardiaceae</taxon>
        <taxon>Nocardia</taxon>
    </lineage>
</organism>
<dbReference type="Pfam" id="PF00005">
    <property type="entry name" value="ABC_tran"/>
    <property type="match status" value="2"/>
</dbReference>
<dbReference type="PANTHER" id="PTHR43776:SF7">
    <property type="entry name" value="D,D-DIPEPTIDE TRANSPORT ATP-BINDING PROTEIN DDPF-RELATED"/>
    <property type="match status" value="1"/>
</dbReference>
<evidence type="ECO:0000313" key="7">
    <source>
        <dbReference type="Proteomes" id="UP001551695"/>
    </source>
</evidence>
<keyword evidence="4 6" id="KW-0067">ATP-binding</keyword>
<keyword evidence="3" id="KW-0547">Nucleotide-binding</keyword>
<reference evidence="6 7" key="1">
    <citation type="submission" date="2024-06" db="EMBL/GenBank/DDBJ databases">
        <title>The Natural Products Discovery Center: Release of the First 8490 Sequenced Strains for Exploring Actinobacteria Biosynthetic Diversity.</title>
        <authorList>
            <person name="Kalkreuter E."/>
            <person name="Kautsar S.A."/>
            <person name="Yang D."/>
            <person name="Bader C.D."/>
            <person name="Teijaro C.N."/>
            <person name="Fluegel L."/>
            <person name="Davis C.M."/>
            <person name="Simpson J.R."/>
            <person name="Lauterbach L."/>
            <person name="Steele A.D."/>
            <person name="Gui C."/>
            <person name="Meng S."/>
            <person name="Li G."/>
            <person name="Viehrig K."/>
            <person name="Ye F."/>
            <person name="Su P."/>
            <person name="Kiefer A.F."/>
            <person name="Nichols A."/>
            <person name="Cepeda A.J."/>
            <person name="Yan W."/>
            <person name="Fan B."/>
            <person name="Jiang Y."/>
            <person name="Adhikari A."/>
            <person name="Zheng C.-J."/>
            <person name="Schuster L."/>
            <person name="Cowan T.M."/>
            <person name="Smanski M.J."/>
            <person name="Chevrette M.G."/>
            <person name="De Carvalho L.P.S."/>
            <person name="Shen B."/>
        </authorList>
    </citation>
    <scope>NUCLEOTIDE SEQUENCE [LARGE SCALE GENOMIC DNA]</scope>
    <source>
        <strain evidence="6 7">NPDC050403</strain>
    </source>
</reference>
<keyword evidence="2" id="KW-0813">Transport</keyword>
<evidence type="ECO:0000256" key="2">
    <source>
        <dbReference type="ARBA" id="ARBA00022448"/>
    </source>
</evidence>
<dbReference type="EMBL" id="JBFAKC010000004">
    <property type="protein sequence ID" value="MEV0707876.1"/>
    <property type="molecule type" value="Genomic_DNA"/>
</dbReference>
<dbReference type="PANTHER" id="PTHR43776">
    <property type="entry name" value="TRANSPORT ATP-BINDING PROTEIN"/>
    <property type="match status" value="1"/>
</dbReference>
<dbReference type="InterPro" id="IPR017871">
    <property type="entry name" value="ABC_transporter-like_CS"/>
</dbReference>
<feature type="domain" description="ABC transporter" evidence="5">
    <location>
        <begin position="14"/>
        <end position="262"/>
    </location>
</feature>
<proteinExistence type="inferred from homology"/>
<dbReference type="Pfam" id="PF08352">
    <property type="entry name" value="oligo_HPY"/>
    <property type="match status" value="1"/>
</dbReference>
<dbReference type="RefSeq" id="WP_357781982.1">
    <property type="nucleotide sequence ID" value="NZ_JBFAKC010000004.1"/>
</dbReference>
<dbReference type="NCBIfam" id="NF008453">
    <property type="entry name" value="PRK11308.1"/>
    <property type="match status" value="2"/>
</dbReference>
<dbReference type="InterPro" id="IPR003439">
    <property type="entry name" value="ABC_transporter-like_ATP-bd"/>
</dbReference>
<feature type="domain" description="ABC transporter" evidence="5">
    <location>
        <begin position="295"/>
        <end position="538"/>
    </location>
</feature>
<dbReference type="CDD" id="cd03257">
    <property type="entry name" value="ABC_NikE_OppD_transporters"/>
    <property type="match status" value="2"/>
</dbReference>
<dbReference type="SUPFAM" id="SSF52540">
    <property type="entry name" value="P-loop containing nucleoside triphosphate hydrolases"/>
    <property type="match status" value="2"/>
</dbReference>
<evidence type="ECO:0000256" key="4">
    <source>
        <dbReference type="ARBA" id="ARBA00022840"/>
    </source>
</evidence>